<dbReference type="EMBL" id="CM042885">
    <property type="protein sequence ID" value="KAI4365659.1"/>
    <property type="molecule type" value="Genomic_DNA"/>
</dbReference>
<comment type="caution">
    <text evidence="1">The sequence shown here is derived from an EMBL/GenBank/DDBJ whole genome shotgun (WGS) entry which is preliminary data.</text>
</comment>
<protein>
    <submittedName>
        <fullName evidence="1">Uncharacterized protein</fullName>
    </submittedName>
</protein>
<evidence type="ECO:0000313" key="1">
    <source>
        <dbReference type="EMBL" id="KAI4365659.1"/>
    </source>
</evidence>
<accession>A0ACB9QKJ6</accession>
<reference evidence="2" key="1">
    <citation type="journal article" date="2023" name="Front. Plant Sci.">
        <title>Chromosomal-level genome assembly of Melastoma candidum provides insights into trichome evolution.</title>
        <authorList>
            <person name="Zhong Y."/>
            <person name="Wu W."/>
            <person name="Sun C."/>
            <person name="Zou P."/>
            <person name="Liu Y."/>
            <person name="Dai S."/>
            <person name="Zhou R."/>
        </authorList>
    </citation>
    <scope>NUCLEOTIDE SEQUENCE [LARGE SCALE GENOMIC DNA]</scope>
</reference>
<keyword evidence="2" id="KW-1185">Reference proteome</keyword>
<gene>
    <name evidence="1" type="ORF">MLD38_021625</name>
</gene>
<organism evidence="1 2">
    <name type="scientific">Melastoma candidum</name>
    <dbReference type="NCBI Taxonomy" id="119954"/>
    <lineage>
        <taxon>Eukaryota</taxon>
        <taxon>Viridiplantae</taxon>
        <taxon>Streptophyta</taxon>
        <taxon>Embryophyta</taxon>
        <taxon>Tracheophyta</taxon>
        <taxon>Spermatophyta</taxon>
        <taxon>Magnoliopsida</taxon>
        <taxon>eudicotyledons</taxon>
        <taxon>Gunneridae</taxon>
        <taxon>Pentapetalae</taxon>
        <taxon>rosids</taxon>
        <taxon>malvids</taxon>
        <taxon>Myrtales</taxon>
        <taxon>Melastomataceae</taxon>
        <taxon>Melastomatoideae</taxon>
        <taxon>Melastomateae</taxon>
        <taxon>Melastoma</taxon>
    </lineage>
</organism>
<name>A0ACB9QKJ6_9MYRT</name>
<proteinExistence type="predicted"/>
<dbReference type="Proteomes" id="UP001057402">
    <property type="component" value="Chromosome 6"/>
</dbReference>
<sequence>MVASESLGKCPRENGDEHLPLVKRARVRMSKLSAAEAICAYPELEEQSPSQTLLNPPPLSCSSADNDINTSHLGTEAIPQDVASLETSLQYPDVALQVPKDGKNPPVGSSGSADVEAALPPSKRLHRALEAMSANATEPRPSSDEASLVVQMATSDCNISPVQSSSSLQMALDGKDTKAFEKQIFDSVGGGSAVKISGGSTSLDVKNSPETADAAIRDDDLREVGMQSECEMREKHVGNGTEVGNVLEISSAACMIVRPEEVPSPEPLSMENNESSLRKDEALLYEVSHGRELNGGPDFELLNHDTDGIEKLSGTPKCSEAGVDTVLKDENIDAELLMGQMEKYDSSTEMMNCNEIEHSRSHEDGCSRDLCKSSHDVPNQLAHENGIHTFSNGHLSEREESAAPFGSASLSDRVHSSHRVSPPTASACHLSTSASSRNSQSSGSASPAASSRFKRPEFEPSTVQPRSQDKLSNSDEVHGTLSSFEAVLGGLTRTKESIGRATRIALDCAKSGIAAKVVDSLARTLEREPSLYKRVDLFFLIDSIMQSSRGLKGAGGMYISIVQSKLPRLVTAAAPPGHTAHENRRQCLKVLRLWLERRILPEPMLRQHIRELDVMNGSSSAGPYSRRSARTERAFDDPIREMEGMLVDEYGSNSSFQLPGFCMPRMRKDDDEGSESDESFEAVTPERPGDDPEDEISTVYSAPGSLSVGQQFQPPFAPAPPQDIPPSSAPLPLSTLPPPPPLPFSSGLPSHLPNGVDQNAHRSSNDVPSNMAQHGVHHMAPRDDHRIHEPPPYHSPDFRDREKQMQVHHNDGSYGRRPMNNFRENDGPWDHRGFPLRPPHHGDQLSYDQRFRSRRDPPPPSHSRYHSPHNRGNGGNHYNHQPERLKPPPHDMRENWRFSGPYSEPRYHEKARNFHPGPPQTTEITCHSDLLMKDPISGDRDEPTASKLPLIDMMQAGLNLRSRSRTAGQPCPSQSLGNYLPLNIRVLKQSCNNRGNLFSRDWKNELAILNCQMGGLFLPILDQKKV</sequence>
<evidence type="ECO:0000313" key="2">
    <source>
        <dbReference type="Proteomes" id="UP001057402"/>
    </source>
</evidence>